<sequence>MRRSINLPKNRPKFKPSNFRRVKFEPSNLNLHETRSRSLKDKSADGQI</sequence>
<evidence type="ECO:0000256" key="1">
    <source>
        <dbReference type="SAM" id="MobiDB-lite"/>
    </source>
</evidence>
<evidence type="ECO:0000313" key="3">
    <source>
        <dbReference type="Proteomes" id="UP000003082"/>
    </source>
</evidence>
<dbReference type="EMBL" id="ACFU01000008">
    <property type="protein sequence ID" value="EEF14274.1"/>
    <property type="molecule type" value="Genomic_DNA"/>
</dbReference>
<name>B9D1B6_CAMRE</name>
<feature type="region of interest" description="Disordered" evidence="1">
    <location>
        <begin position="1"/>
        <end position="48"/>
    </location>
</feature>
<reference evidence="2 3" key="1">
    <citation type="submission" date="2008-08" db="EMBL/GenBank/DDBJ databases">
        <authorList>
            <person name="Madupu R."/>
            <person name="Durkin A.S."/>
            <person name="Torralba M."/>
            <person name="Methe B."/>
            <person name="Sutton G.G."/>
            <person name="Strausberg R.L."/>
            <person name="Nelson K.E."/>
        </authorList>
    </citation>
    <scope>NUCLEOTIDE SEQUENCE [LARGE SCALE GENOMIC DNA]</scope>
    <source>
        <strain evidence="2 3">RM3267</strain>
    </source>
</reference>
<organism evidence="2 3">
    <name type="scientific">Campylobacter rectus RM3267</name>
    <dbReference type="NCBI Taxonomy" id="553218"/>
    <lineage>
        <taxon>Bacteria</taxon>
        <taxon>Pseudomonadati</taxon>
        <taxon>Campylobacterota</taxon>
        <taxon>Epsilonproteobacteria</taxon>
        <taxon>Campylobacterales</taxon>
        <taxon>Campylobacteraceae</taxon>
        <taxon>Campylobacter</taxon>
    </lineage>
</organism>
<accession>B9D1B6</accession>
<comment type="caution">
    <text evidence="2">The sequence shown here is derived from an EMBL/GenBank/DDBJ whole genome shotgun (WGS) entry which is preliminary data.</text>
</comment>
<evidence type="ECO:0000313" key="2">
    <source>
        <dbReference type="EMBL" id="EEF14274.1"/>
    </source>
</evidence>
<protein>
    <submittedName>
        <fullName evidence="2">Uncharacterized protein</fullName>
    </submittedName>
</protein>
<feature type="compositionally biased region" description="Basic residues" evidence="1">
    <location>
        <begin position="10"/>
        <end position="21"/>
    </location>
</feature>
<dbReference type="AlphaFoldDB" id="B9D1B6"/>
<keyword evidence="3" id="KW-1185">Reference proteome</keyword>
<proteinExistence type="predicted"/>
<gene>
    <name evidence="2" type="ORF">CAMRE0001_3203</name>
</gene>
<feature type="compositionally biased region" description="Basic and acidic residues" evidence="1">
    <location>
        <begin position="32"/>
        <end position="48"/>
    </location>
</feature>
<dbReference type="Proteomes" id="UP000003082">
    <property type="component" value="Unassembled WGS sequence"/>
</dbReference>
<dbReference type="STRING" id="553218.CAMRE0001_3203"/>